<dbReference type="EMBL" id="ABEU02000231">
    <property type="protein sequence ID" value="PNR26001.1"/>
    <property type="molecule type" value="Genomic_DNA"/>
</dbReference>
<reference evidence="3" key="2">
    <citation type="journal article" date="2018" name="Plant J.">
        <title>The Physcomitrella patens chromosome-scale assembly reveals moss genome structure and evolution.</title>
        <authorList>
            <person name="Lang D."/>
            <person name="Ullrich K.K."/>
            <person name="Murat F."/>
            <person name="Fuchs J."/>
            <person name="Jenkins J."/>
            <person name="Haas F.B."/>
            <person name="Piednoel M."/>
            <person name="Gundlach H."/>
            <person name="Van Bel M."/>
            <person name="Meyberg R."/>
            <person name="Vives C."/>
            <person name="Morata J."/>
            <person name="Symeonidi A."/>
            <person name="Hiss M."/>
            <person name="Muchero W."/>
            <person name="Kamisugi Y."/>
            <person name="Saleh O."/>
            <person name="Blanc G."/>
            <person name="Decker E.L."/>
            <person name="van Gessel N."/>
            <person name="Grimwood J."/>
            <person name="Hayes R.D."/>
            <person name="Graham S.W."/>
            <person name="Gunter L.E."/>
            <person name="McDaniel S.F."/>
            <person name="Hoernstein S.N.W."/>
            <person name="Larsson A."/>
            <person name="Li F.W."/>
            <person name="Perroud P.F."/>
            <person name="Phillips J."/>
            <person name="Ranjan P."/>
            <person name="Rokshar D.S."/>
            <person name="Rothfels C.J."/>
            <person name="Schneider L."/>
            <person name="Shu S."/>
            <person name="Stevenson D.W."/>
            <person name="Thummler F."/>
            <person name="Tillich M."/>
            <person name="Villarreal Aguilar J.C."/>
            <person name="Widiez T."/>
            <person name="Wong G.K."/>
            <person name="Wymore A."/>
            <person name="Zhang Y."/>
            <person name="Zimmer A.D."/>
            <person name="Quatrano R.S."/>
            <person name="Mayer K.F.X."/>
            <person name="Goodstein D."/>
            <person name="Casacuberta J.M."/>
            <person name="Vandepoele K."/>
            <person name="Reski R."/>
            <person name="Cuming A.C."/>
            <person name="Tuskan G.A."/>
            <person name="Maumus F."/>
            <person name="Salse J."/>
            <person name="Schmutz J."/>
            <person name="Rensing S.A."/>
        </authorList>
    </citation>
    <scope>NUCLEOTIDE SEQUENCE [LARGE SCALE GENOMIC DNA]</scope>
</reference>
<feature type="domain" description="Bifunctional inhibitor/plant lipid transfer protein/seed storage helical" evidence="2">
    <location>
        <begin position="132"/>
        <end position="207"/>
    </location>
</feature>
<dbReference type="InterPro" id="IPR036312">
    <property type="entry name" value="Bifun_inhib/LTP/seed_sf"/>
</dbReference>
<dbReference type="CDD" id="cd00010">
    <property type="entry name" value="AAI_LTSS"/>
    <property type="match status" value="1"/>
</dbReference>
<evidence type="ECO:0000259" key="2">
    <source>
        <dbReference type="Pfam" id="PF00234"/>
    </source>
</evidence>
<feature type="region of interest" description="Disordered" evidence="1">
    <location>
        <begin position="240"/>
        <end position="271"/>
    </location>
</feature>
<reference evidence="3" key="1">
    <citation type="journal article" date="2008" name="Science">
        <title>The Physcomitrella genome reveals evolutionary insights into the conquest of land by plants.</title>
        <authorList>
            <person name="Rensing S."/>
            <person name="Lang D."/>
            <person name="Zimmer A."/>
            <person name="Terry A."/>
            <person name="Salamov A."/>
            <person name="Shapiro H."/>
            <person name="Nishiyama T."/>
            <person name="Perroud P.-F."/>
            <person name="Lindquist E."/>
            <person name="Kamisugi Y."/>
            <person name="Tanahashi T."/>
            <person name="Sakakibara K."/>
            <person name="Fujita T."/>
            <person name="Oishi K."/>
            <person name="Shin-I T."/>
            <person name="Kuroki Y."/>
            <person name="Toyoda A."/>
            <person name="Suzuki Y."/>
            <person name="Hashimoto A."/>
            <person name="Yamaguchi K."/>
            <person name="Sugano A."/>
            <person name="Kohara Y."/>
            <person name="Fujiyama A."/>
            <person name="Anterola A."/>
            <person name="Aoki S."/>
            <person name="Ashton N."/>
            <person name="Barbazuk W.B."/>
            <person name="Barker E."/>
            <person name="Bennetzen J."/>
            <person name="Bezanilla M."/>
            <person name="Blankenship R."/>
            <person name="Cho S.H."/>
            <person name="Dutcher S."/>
            <person name="Estelle M."/>
            <person name="Fawcett J.A."/>
            <person name="Gundlach H."/>
            <person name="Hanada K."/>
            <person name="Heyl A."/>
            <person name="Hicks K.A."/>
            <person name="Hugh J."/>
            <person name="Lohr M."/>
            <person name="Mayer K."/>
            <person name="Melkozernov A."/>
            <person name="Murata T."/>
            <person name="Nelson D."/>
            <person name="Pils B."/>
            <person name="Prigge M."/>
            <person name="Reiss B."/>
            <person name="Renner T."/>
            <person name="Rombauts S."/>
            <person name="Rushton P."/>
            <person name="Sanderfoot A."/>
            <person name="Schween G."/>
            <person name="Shiu S.-H."/>
            <person name="Stueber K."/>
            <person name="Theodoulou F.L."/>
            <person name="Tu H."/>
            <person name="Van de Peer Y."/>
            <person name="Verrier P.J."/>
            <person name="Waters E."/>
            <person name="Wood A."/>
            <person name="Yang L."/>
            <person name="Cove D."/>
            <person name="Cuming A."/>
            <person name="Hasebe M."/>
            <person name="Lucas S."/>
            <person name="Mishler D.B."/>
            <person name="Reski R."/>
            <person name="Grigoriev I."/>
            <person name="Quatrano R.S."/>
            <person name="Boore J.L."/>
        </authorList>
    </citation>
    <scope>NUCLEOTIDE SEQUENCE [LARGE SCALE GENOMIC DNA]</scope>
</reference>
<comment type="caution">
    <text evidence="3">The sequence shown here is derived from an EMBL/GenBank/DDBJ whole genome shotgun (WGS) entry which is preliminary data.</text>
</comment>
<dbReference type="GO" id="GO:0005504">
    <property type="term" value="F:fatty acid binding"/>
    <property type="evidence" value="ECO:0007669"/>
    <property type="project" value="InterPro"/>
</dbReference>
<proteinExistence type="predicted"/>
<protein>
    <recommendedName>
        <fullName evidence="2">Bifunctional inhibitor/plant lipid transfer protein/seed storage helical domain-containing protein</fullName>
    </recommendedName>
</protein>
<dbReference type="InterPro" id="IPR016140">
    <property type="entry name" value="Bifunc_inhib/LTP/seed_store"/>
</dbReference>
<accession>A0A2K1I9P9</accession>
<dbReference type="Pfam" id="PF00234">
    <property type="entry name" value="Tryp_alpha_amyl"/>
    <property type="match status" value="1"/>
</dbReference>
<evidence type="ECO:0000313" key="3">
    <source>
        <dbReference type="EMBL" id="PNR26001.1"/>
    </source>
</evidence>
<dbReference type="SUPFAM" id="SSF47699">
    <property type="entry name" value="Bifunctional inhibitor/lipid-transfer protein/seed storage 2S albumin"/>
    <property type="match status" value="1"/>
</dbReference>
<sequence length="271" mass="28072">MAARQPLSLQLPPPTWDAHPGPAAASSPAAQHDTPCVSLSLTSTQCYNIPPPPRSLSTFITRSRCRCLSTRLRHPELPIFALPPIGQGVGVPSALRRSPSASAMKLLAVAAVSLILLVTSQMVVTSHAAGCDILKLTPCVAASRNAKVMPSRQCCSNIAGMGKGLPGAKCLCSLLSHPLARSQGVAPRIALGIPQKCRIAVPRGFVCQGWAVAAISPASCGVVFAPAALRCVALPWANSRPRKLSSQGPSRSTAVATWGGSGRKASERAAE</sequence>
<dbReference type="AlphaFoldDB" id="A0A2K1I9P9"/>
<feature type="compositionally biased region" description="Polar residues" evidence="1">
    <location>
        <begin position="244"/>
        <end position="255"/>
    </location>
</feature>
<dbReference type="InParanoid" id="A0A2K1I9P9"/>
<evidence type="ECO:0000256" key="1">
    <source>
        <dbReference type="SAM" id="MobiDB-lite"/>
    </source>
</evidence>
<dbReference type="GO" id="GO:0009627">
    <property type="term" value="P:systemic acquired resistance"/>
    <property type="evidence" value="ECO:0007669"/>
    <property type="project" value="InterPro"/>
</dbReference>
<feature type="region of interest" description="Disordered" evidence="1">
    <location>
        <begin position="1"/>
        <end position="31"/>
    </location>
</feature>
<name>A0A2K1I9P9_PHYPA</name>
<dbReference type="PANTHER" id="PTHR33122:SF13">
    <property type="entry name" value="BIFUNCTIONAL INHIBITOR_LIPID-TRANSFER PROTEIN_SEED STORAGE 2S ALBUMIN SUPERFAMILY PROTEIN"/>
    <property type="match status" value="1"/>
</dbReference>
<dbReference type="InterPro" id="IPR039265">
    <property type="entry name" value="DIR1-like"/>
</dbReference>
<dbReference type="Gene3D" id="1.10.110.10">
    <property type="entry name" value="Plant lipid-transfer and hydrophobic proteins"/>
    <property type="match status" value="1"/>
</dbReference>
<organism evidence="3">
    <name type="scientific">Physcomitrium patens</name>
    <name type="common">Spreading-leaved earth moss</name>
    <name type="synonym">Physcomitrella patens</name>
    <dbReference type="NCBI Taxonomy" id="3218"/>
    <lineage>
        <taxon>Eukaryota</taxon>
        <taxon>Viridiplantae</taxon>
        <taxon>Streptophyta</taxon>
        <taxon>Embryophyta</taxon>
        <taxon>Bryophyta</taxon>
        <taxon>Bryophytina</taxon>
        <taxon>Bryopsida</taxon>
        <taxon>Funariidae</taxon>
        <taxon>Funariales</taxon>
        <taxon>Funariaceae</taxon>
        <taxon>Physcomitrium</taxon>
    </lineage>
</organism>
<gene>
    <name evidence="3" type="ORF">PHYPA_031230</name>
</gene>
<dbReference type="PANTHER" id="PTHR33122">
    <property type="entry name" value="LIPID BINDING PROTEIN-RELATED"/>
    <property type="match status" value="1"/>
</dbReference>